<dbReference type="AlphaFoldDB" id="A0AAD9Z0M7"/>
<evidence type="ECO:0000313" key="2">
    <source>
        <dbReference type="Proteomes" id="UP001276659"/>
    </source>
</evidence>
<dbReference type="PANTHER" id="PTHR31757">
    <property type="entry name" value="SLL0781 PROTEIN"/>
    <property type="match status" value="1"/>
</dbReference>
<comment type="caution">
    <text evidence="1">The sequence shown here is derived from an EMBL/GenBank/DDBJ whole genome shotgun (WGS) entry which is preliminary data.</text>
</comment>
<gene>
    <name evidence="1" type="ORF">OEA41_005513</name>
</gene>
<dbReference type="Gene3D" id="3.10.450.50">
    <property type="match status" value="1"/>
</dbReference>
<proteinExistence type="predicted"/>
<dbReference type="InterPro" id="IPR009783">
    <property type="entry name" value="DUF1348"/>
</dbReference>
<keyword evidence="2" id="KW-1185">Reference proteome</keyword>
<accession>A0AAD9Z0M7</accession>
<dbReference type="EMBL" id="JASNWA010000010">
    <property type="protein sequence ID" value="KAK3169065.1"/>
    <property type="molecule type" value="Genomic_DNA"/>
</dbReference>
<dbReference type="PANTHER" id="PTHR31757:SF0">
    <property type="entry name" value="SLL0781 PROTEIN"/>
    <property type="match status" value="1"/>
</dbReference>
<evidence type="ECO:0008006" key="3">
    <source>
        <dbReference type="Google" id="ProtNLM"/>
    </source>
</evidence>
<organism evidence="1 2">
    <name type="scientific">Lepraria neglecta</name>
    <dbReference type="NCBI Taxonomy" id="209136"/>
    <lineage>
        <taxon>Eukaryota</taxon>
        <taxon>Fungi</taxon>
        <taxon>Dikarya</taxon>
        <taxon>Ascomycota</taxon>
        <taxon>Pezizomycotina</taxon>
        <taxon>Lecanoromycetes</taxon>
        <taxon>OSLEUM clade</taxon>
        <taxon>Lecanoromycetidae</taxon>
        <taxon>Lecanorales</taxon>
        <taxon>Lecanorineae</taxon>
        <taxon>Stereocaulaceae</taxon>
        <taxon>Lepraria</taxon>
    </lineage>
</organism>
<reference evidence="1" key="1">
    <citation type="submission" date="2022-11" db="EMBL/GenBank/DDBJ databases">
        <title>Chromosomal genome sequence assembly and mating type (MAT) locus characterization of the leprose asexual lichenized fungus Lepraria neglecta (Nyl.) Erichsen.</title>
        <authorList>
            <person name="Allen J.L."/>
            <person name="Pfeffer B."/>
        </authorList>
    </citation>
    <scope>NUCLEOTIDE SEQUENCE</scope>
    <source>
        <strain evidence="1">Allen 5258</strain>
    </source>
</reference>
<evidence type="ECO:0000313" key="1">
    <source>
        <dbReference type="EMBL" id="KAK3169065.1"/>
    </source>
</evidence>
<dbReference type="InterPro" id="IPR032710">
    <property type="entry name" value="NTF2-like_dom_sf"/>
</dbReference>
<sequence>MAHHKPPFTLQTAHEKVKAAQTLWNTKDAAKVALAYKPNSTWRNRSTFLRGHDEIKAFLTKKWEREQSYRLRKELFATSSSNRIAVQFWYEYQDAEDSMKWKRCYGIEHWTFAEDGKMEKRMMSGNDLELGENGEGRWFKDGVDVDSVELGEKDF</sequence>
<dbReference type="SUPFAM" id="SSF54427">
    <property type="entry name" value="NTF2-like"/>
    <property type="match status" value="1"/>
</dbReference>
<dbReference type="Proteomes" id="UP001276659">
    <property type="component" value="Unassembled WGS sequence"/>
</dbReference>
<name>A0AAD9Z0M7_9LECA</name>
<dbReference type="Pfam" id="PF07080">
    <property type="entry name" value="DUF1348"/>
    <property type="match status" value="1"/>
</dbReference>
<protein>
    <recommendedName>
        <fullName evidence="3">DUF1348-domain-containing protein</fullName>
    </recommendedName>
</protein>